<evidence type="ECO:0000313" key="3">
    <source>
        <dbReference type="EMBL" id="EKX33219.1"/>
    </source>
</evidence>
<evidence type="ECO:0000313" key="4">
    <source>
        <dbReference type="EnsemblProtists" id="EKX33219"/>
    </source>
</evidence>
<dbReference type="SUPFAM" id="SSF50156">
    <property type="entry name" value="PDZ domain-like"/>
    <property type="match status" value="1"/>
</dbReference>
<dbReference type="PaxDb" id="55529-EKX33219"/>
<organism evidence="3">
    <name type="scientific">Guillardia theta (strain CCMP2712)</name>
    <name type="common">Cryptophyte</name>
    <dbReference type="NCBI Taxonomy" id="905079"/>
    <lineage>
        <taxon>Eukaryota</taxon>
        <taxon>Cryptophyceae</taxon>
        <taxon>Pyrenomonadales</taxon>
        <taxon>Geminigeraceae</taxon>
        <taxon>Guillardia</taxon>
    </lineage>
</organism>
<proteinExistence type="predicted"/>
<dbReference type="KEGG" id="gtt:GUITHDRAFT_120618"/>
<dbReference type="Proteomes" id="UP000011087">
    <property type="component" value="Unassembled WGS sequence"/>
</dbReference>
<dbReference type="InterPro" id="IPR001478">
    <property type="entry name" value="PDZ"/>
</dbReference>
<sequence length="91" mass="9648">MPGKNMQEQGKGSGMHSRSKADDSSGTGNGSIGLILVLRDMSSVCEDAKGNRVWVKHVAKGSPADKESKIKIGDEITEIGQSNPIPVKNKQ</sequence>
<feature type="compositionally biased region" description="Polar residues" evidence="1">
    <location>
        <begin position="1"/>
        <end position="10"/>
    </location>
</feature>
<dbReference type="Pfam" id="PF00595">
    <property type="entry name" value="PDZ"/>
    <property type="match status" value="1"/>
</dbReference>
<evidence type="ECO:0000313" key="5">
    <source>
        <dbReference type="Proteomes" id="UP000011087"/>
    </source>
</evidence>
<feature type="domain" description="PDZ" evidence="2">
    <location>
        <begin position="29"/>
        <end position="91"/>
    </location>
</feature>
<gene>
    <name evidence="3" type="ORF">GUITHDRAFT_120618</name>
</gene>
<reference evidence="3 5" key="1">
    <citation type="journal article" date="2012" name="Nature">
        <title>Algal genomes reveal evolutionary mosaicism and the fate of nucleomorphs.</title>
        <authorList>
            <consortium name="DOE Joint Genome Institute"/>
            <person name="Curtis B.A."/>
            <person name="Tanifuji G."/>
            <person name="Burki F."/>
            <person name="Gruber A."/>
            <person name="Irimia M."/>
            <person name="Maruyama S."/>
            <person name="Arias M.C."/>
            <person name="Ball S.G."/>
            <person name="Gile G.H."/>
            <person name="Hirakawa Y."/>
            <person name="Hopkins J.F."/>
            <person name="Kuo A."/>
            <person name="Rensing S.A."/>
            <person name="Schmutz J."/>
            <person name="Symeonidi A."/>
            <person name="Elias M."/>
            <person name="Eveleigh R.J."/>
            <person name="Herman E.K."/>
            <person name="Klute M.J."/>
            <person name="Nakayama T."/>
            <person name="Obornik M."/>
            <person name="Reyes-Prieto A."/>
            <person name="Armbrust E.V."/>
            <person name="Aves S.J."/>
            <person name="Beiko R.G."/>
            <person name="Coutinho P."/>
            <person name="Dacks J.B."/>
            <person name="Durnford D.G."/>
            <person name="Fast N.M."/>
            <person name="Green B.R."/>
            <person name="Grisdale C.J."/>
            <person name="Hempel F."/>
            <person name="Henrissat B."/>
            <person name="Hoppner M.P."/>
            <person name="Ishida K."/>
            <person name="Kim E."/>
            <person name="Koreny L."/>
            <person name="Kroth P.G."/>
            <person name="Liu Y."/>
            <person name="Malik S.B."/>
            <person name="Maier U.G."/>
            <person name="McRose D."/>
            <person name="Mock T."/>
            <person name="Neilson J.A."/>
            <person name="Onodera N.T."/>
            <person name="Poole A.M."/>
            <person name="Pritham E.J."/>
            <person name="Richards T.A."/>
            <person name="Rocap G."/>
            <person name="Roy S.W."/>
            <person name="Sarai C."/>
            <person name="Schaack S."/>
            <person name="Shirato S."/>
            <person name="Slamovits C.H."/>
            <person name="Spencer D.F."/>
            <person name="Suzuki S."/>
            <person name="Worden A.Z."/>
            <person name="Zauner S."/>
            <person name="Barry K."/>
            <person name="Bell C."/>
            <person name="Bharti A.K."/>
            <person name="Crow J.A."/>
            <person name="Grimwood J."/>
            <person name="Kramer R."/>
            <person name="Lindquist E."/>
            <person name="Lucas S."/>
            <person name="Salamov A."/>
            <person name="McFadden G.I."/>
            <person name="Lane C.E."/>
            <person name="Keeling P.J."/>
            <person name="Gray M.W."/>
            <person name="Grigoriev I.V."/>
            <person name="Archibald J.M."/>
        </authorList>
    </citation>
    <scope>NUCLEOTIDE SEQUENCE</scope>
    <source>
        <strain evidence="3 5">CCMP2712</strain>
    </source>
</reference>
<protein>
    <recommendedName>
        <fullName evidence="2">PDZ domain-containing protein</fullName>
    </recommendedName>
</protein>
<accession>L1IBC7</accession>
<dbReference type="EMBL" id="JH993151">
    <property type="protein sequence ID" value="EKX33219.1"/>
    <property type="molecule type" value="Genomic_DNA"/>
</dbReference>
<feature type="region of interest" description="Disordered" evidence="1">
    <location>
        <begin position="1"/>
        <end position="31"/>
    </location>
</feature>
<dbReference type="PROSITE" id="PS50106">
    <property type="entry name" value="PDZ"/>
    <property type="match status" value="1"/>
</dbReference>
<reference evidence="5" key="2">
    <citation type="submission" date="2012-11" db="EMBL/GenBank/DDBJ databases">
        <authorList>
            <person name="Kuo A."/>
            <person name="Curtis B.A."/>
            <person name="Tanifuji G."/>
            <person name="Burki F."/>
            <person name="Gruber A."/>
            <person name="Irimia M."/>
            <person name="Maruyama S."/>
            <person name="Arias M.C."/>
            <person name="Ball S.G."/>
            <person name="Gile G.H."/>
            <person name="Hirakawa Y."/>
            <person name="Hopkins J.F."/>
            <person name="Rensing S.A."/>
            <person name="Schmutz J."/>
            <person name="Symeonidi A."/>
            <person name="Elias M."/>
            <person name="Eveleigh R.J."/>
            <person name="Herman E.K."/>
            <person name="Klute M.J."/>
            <person name="Nakayama T."/>
            <person name="Obornik M."/>
            <person name="Reyes-Prieto A."/>
            <person name="Armbrust E.V."/>
            <person name="Aves S.J."/>
            <person name="Beiko R.G."/>
            <person name="Coutinho P."/>
            <person name="Dacks J.B."/>
            <person name="Durnford D.G."/>
            <person name="Fast N.M."/>
            <person name="Green B.R."/>
            <person name="Grisdale C."/>
            <person name="Hempe F."/>
            <person name="Henrissat B."/>
            <person name="Hoppner M.P."/>
            <person name="Ishida K.-I."/>
            <person name="Kim E."/>
            <person name="Koreny L."/>
            <person name="Kroth P.G."/>
            <person name="Liu Y."/>
            <person name="Malik S.-B."/>
            <person name="Maier U.G."/>
            <person name="McRose D."/>
            <person name="Mock T."/>
            <person name="Neilson J.A."/>
            <person name="Onodera N.T."/>
            <person name="Poole A.M."/>
            <person name="Pritham E.J."/>
            <person name="Richards T.A."/>
            <person name="Rocap G."/>
            <person name="Roy S.W."/>
            <person name="Sarai C."/>
            <person name="Schaack S."/>
            <person name="Shirato S."/>
            <person name="Slamovits C.H."/>
            <person name="Spencer D.F."/>
            <person name="Suzuki S."/>
            <person name="Worden A.Z."/>
            <person name="Zauner S."/>
            <person name="Barry K."/>
            <person name="Bell C."/>
            <person name="Bharti A.K."/>
            <person name="Crow J.A."/>
            <person name="Grimwood J."/>
            <person name="Kramer R."/>
            <person name="Lindquist E."/>
            <person name="Lucas S."/>
            <person name="Salamov A."/>
            <person name="McFadden G.I."/>
            <person name="Lane C.E."/>
            <person name="Keeling P.J."/>
            <person name="Gray M.W."/>
            <person name="Grigoriev I.V."/>
            <person name="Archibald J.M."/>
        </authorList>
    </citation>
    <scope>NUCLEOTIDE SEQUENCE</scope>
    <source>
        <strain evidence="5">CCMP2712</strain>
    </source>
</reference>
<dbReference type="AlphaFoldDB" id="L1IBC7"/>
<dbReference type="InterPro" id="IPR036034">
    <property type="entry name" value="PDZ_sf"/>
</dbReference>
<dbReference type="Gene3D" id="2.30.42.10">
    <property type="match status" value="1"/>
</dbReference>
<evidence type="ECO:0000256" key="1">
    <source>
        <dbReference type="SAM" id="MobiDB-lite"/>
    </source>
</evidence>
<dbReference type="RefSeq" id="XP_005820199.1">
    <property type="nucleotide sequence ID" value="XM_005820142.1"/>
</dbReference>
<reference evidence="4" key="3">
    <citation type="submission" date="2016-03" db="UniProtKB">
        <authorList>
            <consortium name="EnsemblProtists"/>
        </authorList>
    </citation>
    <scope>IDENTIFICATION</scope>
</reference>
<name>L1IBC7_GUITC</name>
<dbReference type="EnsemblProtists" id="EKX33219">
    <property type="protein sequence ID" value="EKX33219"/>
    <property type="gene ID" value="GUITHDRAFT_120618"/>
</dbReference>
<evidence type="ECO:0000259" key="2">
    <source>
        <dbReference type="PROSITE" id="PS50106"/>
    </source>
</evidence>
<dbReference type="HOGENOM" id="CLU_2431654_0_0_1"/>
<keyword evidence="5" id="KW-1185">Reference proteome</keyword>
<dbReference type="GeneID" id="17289949"/>